<organism evidence="1 2">
    <name type="scientific">Panagrolaimus davidi</name>
    <dbReference type="NCBI Taxonomy" id="227884"/>
    <lineage>
        <taxon>Eukaryota</taxon>
        <taxon>Metazoa</taxon>
        <taxon>Ecdysozoa</taxon>
        <taxon>Nematoda</taxon>
        <taxon>Chromadorea</taxon>
        <taxon>Rhabditida</taxon>
        <taxon>Tylenchina</taxon>
        <taxon>Panagrolaimomorpha</taxon>
        <taxon>Panagrolaimoidea</taxon>
        <taxon>Panagrolaimidae</taxon>
        <taxon>Panagrolaimus</taxon>
    </lineage>
</organism>
<keyword evidence="1" id="KW-1185">Reference proteome</keyword>
<sequence>MLKFDSTNYFKQDFSLPSPLIRYLMINSDSENLKNLYKTCKYFYSKLQINIIDYICLEDVENFEKDPLGPHDIELLNHHLDKLPNNLWLAGNILLANDINISQFFSKIARCDLFKITLALDTKFTINDLTFLTRSGNVKEVTIYHTIYSSNDSDEKVPLEDILSHLSNADFIQIMHGIFTKDTMKKLMELNFQRKFTDFSLLEINHYQMPNANLIDEFLKKNLKDRAYLELSFIDAEENRLFKSQIFEKIDAWFPEERKPQTFPKEFVSE</sequence>
<evidence type="ECO:0000313" key="2">
    <source>
        <dbReference type="WBParaSite" id="PDA_v2.g27995.t1"/>
    </source>
</evidence>
<name>A0A914Q8U8_9BILA</name>
<dbReference type="AlphaFoldDB" id="A0A914Q8U8"/>
<reference evidence="2" key="1">
    <citation type="submission" date="2022-11" db="UniProtKB">
        <authorList>
            <consortium name="WormBaseParasite"/>
        </authorList>
    </citation>
    <scope>IDENTIFICATION</scope>
</reference>
<proteinExistence type="predicted"/>
<dbReference type="Proteomes" id="UP000887578">
    <property type="component" value="Unplaced"/>
</dbReference>
<evidence type="ECO:0000313" key="1">
    <source>
        <dbReference type="Proteomes" id="UP000887578"/>
    </source>
</evidence>
<accession>A0A914Q8U8</accession>
<dbReference type="WBParaSite" id="PDA_v2.g27995.t1">
    <property type="protein sequence ID" value="PDA_v2.g27995.t1"/>
    <property type="gene ID" value="PDA_v2.g27995"/>
</dbReference>
<protein>
    <submittedName>
        <fullName evidence="2">F-box domain-containing protein</fullName>
    </submittedName>
</protein>